<keyword evidence="6 7" id="KW-0349">Heme</keyword>
<dbReference type="SUPFAM" id="SSF48264">
    <property type="entry name" value="Cytochrome P450"/>
    <property type="match status" value="1"/>
</dbReference>
<keyword evidence="8" id="KW-1133">Transmembrane helix</keyword>
<evidence type="ECO:0000256" key="4">
    <source>
        <dbReference type="ARBA" id="ARBA00023002"/>
    </source>
</evidence>
<organism evidence="9 10">
    <name type="scientific">Cyphellophora attinorum</name>
    <dbReference type="NCBI Taxonomy" id="1664694"/>
    <lineage>
        <taxon>Eukaryota</taxon>
        <taxon>Fungi</taxon>
        <taxon>Dikarya</taxon>
        <taxon>Ascomycota</taxon>
        <taxon>Pezizomycotina</taxon>
        <taxon>Eurotiomycetes</taxon>
        <taxon>Chaetothyriomycetidae</taxon>
        <taxon>Chaetothyriales</taxon>
        <taxon>Cyphellophoraceae</taxon>
        <taxon>Cyphellophora</taxon>
    </lineage>
</organism>
<dbReference type="OrthoDB" id="3934656at2759"/>
<feature type="binding site" description="axial binding residue" evidence="6">
    <location>
        <position position="421"/>
    </location>
    <ligand>
        <name>heme</name>
        <dbReference type="ChEBI" id="CHEBI:30413"/>
    </ligand>
    <ligandPart>
        <name>Fe</name>
        <dbReference type="ChEBI" id="CHEBI:18248"/>
    </ligandPart>
</feature>
<keyword evidence="4 7" id="KW-0560">Oxidoreductase</keyword>
<dbReference type="GeneID" id="28736820"/>
<keyword evidence="8" id="KW-0472">Membrane</keyword>
<evidence type="ECO:0000256" key="1">
    <source>
        <dbReference type="ARBA" id="ARBA00001971"/>
    </source>
</evidence>
<evidence type="ECO:0000256" key="2">
    <source>
        <dbReference type="ARBA" id="ARBA00010617"/>
    </source>
</evidence>
<dbReference type="GO" id="GO:0008168">
    <property type="term" value="F:methyltransferase activity"/>
    <property type="evidence" value="ECO:0007669"/>
    <property type="project" value="UniProtKB-KW"/>
</dbReference>
<protein>
    <submittedName>
        <fullName evidence="9">Pisatin demethylase</fullName>
    </submittedName>
</protein>
<dbReference type="Pfam" id="PF00067">
    <property type="entry name" value="p450"/>
    <property type="match status" value="1"/>
</dbReference>
<comment type="cofactor">
    <cofactor evidence="1 6">
        <name>heme</name>
        <dbReference type="ChEBI" id="CHEBI:30413"/>
    </cofactor>
</comment>
<dbReference type="AlphaFoldDB" id="A0A0N0NID3"/>
<dbReference type="VEuPathDB" id="FungiDB:AB675_4779"/>
<keyword evidence="5 6" id="KW-0408">Iron</keyword>
<reference evidence="9 10" key="1">
    <citation type="submission" date="2015-06" db="EMBL/GenBank/DDBJ databases">
        <title>Draft genome of the ant-associated black yeast Phialophora attae CBS 131958.</title>
        <authorList>
            <person name="Moreno L.F."/>
            <person name="Stielow B.J."/>
            <person name="de Hoog S."/>
            <person name="Vicente V.A."/>
            <person name="Weiss V.A."/>
            <person name="de Vries M."/>
            <person name="Cruz L.M."/>
            <person name="Souza E.M."/>
        </authorList>
    </citation>
    <scope>NUCLEOTIDE SEQUENCE [LARGE SCALE GENOMIC DNA]</scope>
    <source>
        <strain evidence="9 10">CBS 131958</strain>
    </source>
</reference>
<dbReference type="GO" id="GO:0004497">
    <property type="term" value="F:monooxygenase activity"/>
    <property type="evidence" value="ECO:0007669"/>
    <property type="project" value="UniProtKB-KW"/>
</dbReference>
<dbReference type="STRING" id="1664694.A0A0N0NID3"/>
<evidence type="ECO:0000256" key="7">
    <source>
        <dbReference type="RuleBase" id="RU000461"/>
    </source>
</evidence>
<dbReference type="InterPro" id="IPR017972">
    <property type="entry name" value="Cyt_P450_CS"/>
</dbReference>
<dbReference type="Gene3D" id="1.10.630.10">
    <property type="entry name" value="Cytochrome P450"/>
    <property type="match status" value="1"/>
</dbReference>
<keyword evidence="9" id="KW-0489">Methyltransferase</keyword>
<dbReference type="InterPro" id="IPR036396">
    <property type="entry name" value="Cyt_P450_sf"/>
</dbReference>
<sequence length="478" mass="53781">MALPGDSLIWALVSTSVAIIALLLRLVQRYLALRHIPGPRLAAWSDLWLFKQRCQYGPLVRYGPKRVLFSDPTYITTVYGTTKVYDKAPYYNVPVVKINGKLTRSFATIRDEKLMTAIKRQIAFAFSTTSMRDFESHVDLTVENFMSKLRRKEGVVDLVPMFAFYAFDSICRLAFSDALGKQSEAEAVMKGAKERFKYWFRWGALPETEELLFKNRFIKGVGTPNALGQLAQGRFADRLEKGGAGVHHDLLDRLFQAQKADPSTFNPALMIGISISMIHAGSETTGHTLANVFWELLKNPQHYQRLVSEVRGASWSSPPTLAEARRFPFIEACVKEAGRMHNLFADPLERVVPASGLQIGDTFLPGGTIIAANTRALSFNTSIFGADAHQFNPERFLNASPTQLATMERTNFHFSQGKRNCIGMNIAWMEMLKLIPAIVKEFDIELANPYAVREEDTWVMNYTRDLHVKLSPLDGKTG</sequence>
<dbReference type="GO" id="GO:0020037">
    <property type="term" value="F:heme binding"/>
    <property type="evidence" value="ECO:0007669"/>
    <property type="project" value="InterPro"/>
</dbReference>
<dbReference type="PRINTS" id="PR00385">
    <property type="entry name" value="P450"/>
</dbReference>
<keyword evidence="8" id="KW-0812">Transmembrane</keyword>
<dbReference type="GO" id="GO:0032259">
    <property type="term" value="P:methylation"/>
    <property type="evidence" value="ECO:0007669"/>
    <property type="project" value="UniProtKB-KW"/>
</dbReference>
<dbReference type="PROSITE" id="PS00086">
    <property type="entry name" value="CYTOCHROME_P450"/>
    <property type="match status" value="1"/>
</dbReference>
<dbReference type="InterPro" id="IPR002401">
    <property type="entry name" value="Cyt_P450_E_grp-I"/>
</dbReference>
<keyword evidence="10" id="KW-1185">Reference proteome</keyword>
<evidence type="ECO:0000256" key="6">
    <source>
        <dbReference type="PIRSR" id="PIRSR602401-1"/>
    </source>
</evidence>
<dbReference type="GO" id="GO:0016705">
    <property type="term" value="F:oxidoreductase activity, acting on paired donors, with incorporation or reduction of molecular oxygen"/>
    <property type="evidence" value="ECO:0007669"/>
    <property type="project" value="InterPro"/>
</dbReference>
<dbReference type="InterPro" id="IPR050121">
    <property type="entry name" value="Cytochrome_P450_monoxygenase"/>
</dbReference>
<dbReference type="PANTHER" id="PTHR24305:SF166">
    <property type="entry name" value="CYTOCHROME P450 12A4, MITOCHONDRIAL-RELATED"/>
    <property type="match status" value="1"/>
</dbReference>
<dbReference type="PANTHER" id="PTHR24305">
    <property type="entry name" value="CYTOCHROME P450"/>
    <property type="match status" value="1"/>
</dbReference>
<name>A0A0N0NID3_9EURO</name>
<keyword evidence="7" id="KW-0503">Monooxygenase</keyword>
<dbReference type="EMBL" id="LFJN01000038">
    <property type="protein sequence ID" value="KPI35608.1"/>
    <property type="molecule type" value="Genomic_DNA"/>
</dbReference>
<proteinExistence type="inferred from homology"/>
<evidence type="ECO:0000313" key="10">
    <source>
        <dbReference type="Proteomes" id="UP000038010"/>
    </source>
</evidence>
<dbReference type="PRINTS" id="PR00463">
    <property type="entry name" value="EP450I"/>
</dbReference>
<comment type="similarity">
    <text evidence="2 7">Belongs to the cytochrome P450 family.</text>
</comment>
<dbReference type="RefSeq" id="XP_017995571.1">
    <property type="nucleotide sequence ID" value="XM_018144941.1"/>
</dbReference>
<feature type="transmembrane region" description="Helical" evidence="8">
    <location>
        <begin position="7"/>
        <end position="27"/>
    </location>
</feature>
<dbReference type="Proteomes" id="UP000038010">
    <property type="component" value="Unassembled WGS sequence"/>
</dbReference>
<comment type="caution">
    <text evidence="9">The sequence shown here is derived from an EMBL/GenBank/DDBJ whole genome shotgun (WGS) entry which is preliminary data.</text>
</comment>
<keyword evidence="3 6" id="KW-0479">Metal-binding</keyword>
<evidence type="ECO:0000256" key="8">
    <source>
        <dbReference type="SAM" id="Phobius"/>
    </source>
</evidence>
<keyword evidence="9" id="KW-0808">Transferase</keyword>
<evidence type="ECO:0000256" key="5">
    <source>
        <dbReference type="ARBA" id="ARBA00023004"/>
    </source>
</evidence>
<evidence type="ECO:0000313" key="9">
    <source>
        <dbReference type="EMBL" id="KPI35608.1"/>
    </source>
</evidence>
<evidence type="ECO:0000256" key="3">
    <source>
        <dbReference type="ARBA" id="ARBA00022723"/>
    </source>
</evidence>
<accession>A0A0N0NID3</accession>
<dbReference type="InterPro" id="IPR001128">
    <property type="entry name" value="Cyt_P450"/>
</dbReference>
<dbReference type="GO" id="GO:0005506">
    <property type="term" value="F:iron ion binding"/>
    <property type="evidence" value="ECO:0007669"/>
    <property type="project" value="InterPro"/>
</dbReference>
<gene>
    <name evidence="9" type="ORF">AB675_4779</name>
</gene>